<evidence type="ECO:0000313" key="1">
    <source>
        <dbReference type="EMBL" id="CAH6720655.1"/>
    </source>
</evidence>
<proteinExistence type="predicted"/>
<name>A0ACA9Y6L3_9ASCO</name>
<keyword evidence="2" id="KW-1185">Reference proteome</keyword>
<reference evidence="1" key="1">
    <citation type="submission" date="2022-06" db="EMBL/GenBank/DDBJ databases">
        <authorList>
            <person name="Legras J.-L."/>
            <person name="Devillers H."/>
            <person name="Grondin C."/>
        </authorList>
    </citation>
    <scope>NUCLEOTIDE SEQUENCE</scope>
    <source>
        <strain evidence="1">CLIB 1444</strain>
    </source>
</reference>
<accession>A0ACA9Y6L3</accession>
<gene>
    <name evidence="1" type="ORF">CLIB1444_04S04962</name>
</gene>
<dbReference type="EMBL" id="CALSDN010000004">
    <property type="protein sequence ID" value="CAH6720655.1"/>
    <property type="molecule type" value="Genomic_DNA"/>
</dbReference>
<dbReference type="Proteomes" id="UP001152531">
    <property type="component" value="Unassembled WGS sequence"/>
</dbReference>
<organism evidence="1 2">
    <name type="scientific">[Candida] jaroonii</name>
    <dbReference type="NCBI Taxonomy" id="467808"/>
    <lineage>
        <taxon>Eukaryota</taxon>
        <taxon>Fungi</taxon>
        <taxon>Dikarya</taxon>
        <taxon>Ascomycota</taxon>
        <taxon>Saccharomycotina</taxon>
        <taxon>Pichiomycetes</taxon>
        <taxon>Debaryomycetaceae</taxon>
        <taxon>Yamadazyma</taxon>
    </lineage>
</organism>
<comment type="caution">
    <text evidence="1">The sequence shown here is derived from an EMBL/GenBank/DDBJ whole genome shotgun (WGS) entry which is preliminary data.</text>
</comment>
<evidence type="ECO:0000313" key="2">
    <source>
        <dbReference type="Proteomes" id="UP001152531"/>
    </source>
</evidence>
<sequence length="250" mass="26965">MTTYLITGANRGIGLSLVKEALKDSNNTVVATVRDKSKTSELSTISNKNLHIIELDTSQTLEEIKASFSVLDSIVPNGVDTVVQNAGIAEGEDLQLKVFSKHVEKIFHVNFLGSVKVYEALEPYWLSKDNGVQKKFFFISSIFGSITYPLPLRPVGYGGSKAAINYFVSSVALFGSKSTNELFKNSVVSAIHPGLVTTDMGGPVTRMPEFQGIPSLTPEESAALLVSTFSKSDQSVNGKFIGPEGELLPI</sequence>
<protein>
    <submittedName>
        <fullName evidence="1">Uncharacterized oxidoreductase</fullName>
    </submittedName>
</protein>